<sequence>MLNFMQGGQINLSYQTMATDRKQSALSSQFFCHCSTHHIIAAHRHVIVALQISNQENHQEHWRYGSEPASKRSPGATTELIFLDCATNSGLLASDQQEGLHCDMPDLLLQPGTPRYYQAMSSELLLQNPFPPGPFWHHSAGFRCHHRGQNNTAQGCWGTNAGRAPIG</sequence>
<protein>
    <submittedName>
        <fullName evidence="1">Uncharacterized protein</fullName>
    </submittedName>
</protein>
<dbReference type="Proteomes" id="UP001195483">
    <property type="component" value="Unassembled WGS sequence"/>
</dbReference>
<reference evidence="1" key="1">
    <citation type="journal article" date="2021" name="Genome Biol. Evol.">
        <title>A High-Quality Reference Genome for a Parasitic Bivalve with Doubly Uniparental Inheritance (Bivalvia: Unionida).</title>
        <authorList>
            <person name="Smith C.H."/>
        </authorList>
    </citation>
    <scope>NUCLEOTIDE SEQUENCE</scope>
    <source>
        <strain evidence="1">CHS0354</strain>
    </source>
</reference>
<comment type="caution">
    <text evidence="1">The sequence shown here is derived from an EMBL/GenBank/DDBJ whole genome shotgun (WGS) entry which is preliminary data.</text>
</comment>
<gene>
    <name evidence="1" type="ORF">CHS0354_028636</name>
</gene>
<keyword evidence="2" id="KW-1185">Reference proteome</keyword>
<name>A0AAE0W3U6_9BIVA</name>
<dbReference type="EMBL" id="JAEAOA010001716">
    <property type="protein sequence ID" value="KAK3599280.1"/>
    <property type="molecule type" value="Genomic_DNA"/>
</dbReference>
<reference evidence="1" key="3">
    <citation type="submission" date="2023-05" db="EMBL/GenBank/DDBJ databases">
        <authorList>
            <person name="Smith C.H."/>
        </authorList>
    </citation>
    <scope>NUCLEOTIDE SEQUENCE</scope>
    <source>
        <strain evidence="1">CHS0354</strain>
        <tissue evidence="1">Mantle</tissue>
    </source>
</reference>
<reference evidence="1" key="2">
    <citation type="journal article" date="2021" name="Genome Biol. Evol.">
        <title>Developing a high-quality reference genome for a parasitic bivalve with doubly uniparental inheritance (Bivalvia: Unionida).</title>
        <authorList>
            <person name="Smith C.H."/>
        </authorList>
    </citation>
    <scope>NUCLEOTIDE SEQUENCE</scope>
    <source>
        <strain evidence="1">CHS0354</strain>
        <tissue evidence="1">Mantle</tissue>
    </source>
</reference>
<evidence type="ECO:0000313" key="2">
    <source>
        <dbReference type="Proteomes" id="UP001195483"/>
    </source>
</evidence>
<evidence type="ECO:0000313" key="1">
    <source>
        <dbReference type="EMBL" id="KAK3599280.1"/>
    </source>
</evidence>
<accession>A0AAE0W3U6</accession>
<proteinExistence type="predicted"/>
<dbReference type="AlphaFoldDB" id="A0AAE0W3U6"/>
<organism evidence="1 2">
    <name type="scientific">Potamilus streckersoni</name>
    <dbReference type="NCBI Taxonomy" id="2493646"/>
    <lineage>
        <taxon>Eukaryota</taxon>
        <taxon>Metazoa</taxon>
        <taxon>Spiralia</taxon>
        <taxon>Lophotrochozoa</taxon>
        <taxon>Mollusca</taxon>
        <taxon>Bivalvia</taxon>
        <taxon>Autobranchia</taxon>
        <taxon>Heteroconchia</taxon>
        <taxon>Palaeoheterodonta</taxon>
        <taxon>Unionida</taxon>
        <taxon>Unionoidea</taxon>
        <taxon>Unionidae</taxon>
        <taxon>Ambleminae</taxon>
        <taxon>Lampsilini</taxon>
        <taxon>Potamilus</taxon>
    </lineage>
</organism>